<keyword evidence="5 6" id="KW-0236">DNA replication inhibitor</keyword>
<dbReference type="Pfam" id="PF06156">
    <property type="entry name" value="YabA"/>
    <property type="match status" value="1"/>
</dbReference>
<evidence type="ECO:0000256" key="2">
    <source>
        <dbReference type="ARBA" id="ARBA00022705"/>
    </source>
</evidence>
<keyword evidence="3 6" id="KW-0479">Metal-binding</keyword>
<dbReference type="GO" id="GO:0008156">
    <property type="term" value="P:negative regulation of DNA replication"/>
    <property type="evidence" value="ECO:0007669"/>
    <property type="project" value="UniProtKB-UniRule"/>
</dbReference>
<comment type="subcellular location">
    <subcellularLocation>
        <location evidence="6">Cytoplasm</location>
        <location evidence="6">Nucleoid</location>
    </subcellularLocation>
    <text evidence="6">Localizes in tight foci, which correspond to the replisome at mid-cell throughout the cell cycle.</text>
</comment>
<dbReference type="STRING" id="162209.IJ22_44940"/>
<dbReference type="OrthoDB" id="2112130at2"/>
<keyword evidence="1 6" id="KW-0963">Cytoplasm</keyword>
<feature type="binding site" evidence="6">
    <location>
        <position position="118"/>
    </location>
    <ligand>
        <name>Zn(2+)</name>
        <dbReference type="ChEBI" id="CHEBI:29105"/>
    </ligand>
</feature>
<evidence type="ECO:0000313" key="7">
    <source>
        <dbReference type="EMBL" id="ALS24775.1"/>
    </source>
</evidence>
<dbReference type="EMBL" id="CP013652">
    <property type="protein sequence ID" value="ALS24775.1"/>
    <property type="molecule type" value="Genomic_DNA"/>
</dbReference>
<evidence type="ECO:0000313" key="8">
    <source>
        <dbReference type="Proteomes" id="UP000061660"/>
    </source>
</evidence>
<accession>A0A0U2VZ79</accession>
<evidence type="ECO:0000256" key="5">
    <source>
        <dbReference type="ARBA" id="ARBA00022880"/>
    </source>
</evidence>
<keyword evidence="4 6" id="KW-0862">Zinc</keyword>
<evidence type="ECO:0000256" key="6">
    <source>
        <dbReference type="HAMAP-Rule" id="MF_01159"/>
    </source>
</evidence>
<proteinExistence type="inferred from homology"/>
<comment type="cofactor">
    <cofactor evidence="6">
        <name>Zn(2+)</name>
        <dbReference type="ChEBI" id="CHEBI:29105"/>
    </cofactor>
    <text evidence="6">Binds 1 zinc ion per subunit.</text>
</comment>
<organism evidence="7 8">
    <name type="scientific">Paenibacillus naphthalenovorans</name>
    <dbReference type="NCBI Taxonomy" id="162209"/>
    <lineage>
        <taxon>Bacteria</taxon>
        <taxon>Bacillati</taxon>
        <taxon>Bacillota</taxon>
        <taxon>Bacilli</taxon>
        <taxon>Bacillales</taxon>
        <taxon>Paenibacillaceae</taxon>
        <taxon>Paenibacillus</taxon>
    </lineage>
</organism>
<dbReference type="GO" id="GO:0043590">
    <property type="term" value="C:bacterial nucleoid"/>
    <property type="evidence" value="ECO:0007669"/>
    <property type="project" value="UniProtKB-UniRule"/>
</dbReference>
<comment type="similarity">
    <text evidence="6">Belongs to the YabA family.</text>
</comment>
<dbReference type="PATRIC" id="fig|162209.4.peg.4738"/>
<evidence type="ECO:0000256" key="4">
    <source>
        <dbReference type="ARBA" id="ARBA00022833"/>
    </source>
</evidence>
<evidence type="ECO:0000256" key="3">
    <source>
        <dbReference type="ARBA" id="ARBA00022723"/>
    </source>
</evidence>
<comment type="subunit">
    <text evidence="6">Homotetramer. Interacts with both DnaA and DnaN, acting as a bridge between these two proteins.</text>
</comment>
<dbReference type="SUPFAM" id="SSF58026">
    <property type="entry name" value="Delta-sleep-inducing peptide immunoreactive peptide"/>
    <property type="match status" value="1"/>
</dbReference>
<dbReference type="GO" id="GO:0008270">
    <property type="term" value="F:zinc ion binding"/>
    <property type="evidence" value="ECO:0007669"/>
    <property type="project" value="UniProtKB-UniRule"/>
</dbReference>
<sequence>MNKRDIFVQIEQLEEQTGVVHSELGSLKRQIIELLEENKRLSIENQQLRKLLKKETEPITPALLAVGKVADASTDPAAASVLVKEPTGEGYDNLARIYHEGFHICNVNYGHLRTEGDCLFCMSFLNK</sequence>
<feature type="binding site" evidence="6">
    <location>
        <position position="121"/>
    </location>
    <ligand>
        <name>Zn(2+)</name>
        <dbReference type="ChEBI" id="CHEBI:29105"/>
    </ligand>
</feature>
<dbReference type="GO" id="GO:0006260">
    <property type="term" value="P:DNA replication"/>
    <property type="evidence" value="ECO:0007669"/>
    <property type="project" value="UniProtKB-KW"/>
</dbReference>
<keyword evidence="2 6" id="KW-0235">DNA replication</keyword>
<evidence type="ECO:0000256" key="1">
    <source>
        <dbReference type="ARBA" id="ARBA00022490"/>
    </source>
</evidence>
<keyword evidence="8" id="KW-1185">Reference proteome</keyword>
<dbReference type="InterPro" id="IPR010377">
    <property type="entry name" value="YabA"/>
</dbReference>
<reference evidence="7 8" key="2">
    <citation type="journal article" date="2016" name="Genome Announc.">
        <title>Complete Genome Sequences of Two Interactive Moderate Thermophiles, Paenibacillus napthalenovorans 32O-Y and Paenibacillus sp. 32O-W.</title>
        <authorList>
            <person name="Butler R.R.III."/>
            <person name="Wang J."/>
            <person name="Stark B.C."/>
            <person name="Pombert J.F."/>
        </authorList>
    </citation>
    <scope>NUCLEOTIDE SEQUENCE [LARGE SCALE GENOMIC DNA]</scope>
    <source>
        <strain evidence="7 8">32O-Y</strain>
    </source>
</reference>
<dbReference type="HAMAP" id="MF_01159">
    <property type="entry name" value="YabA"/>
    <property type="match status" value="1"/>
</dbReference>
<dbReference type="Proteomes" id="UP000061660">
    <property type="component" value="Chromosome"/>
</dbReference>
<dbReference type="KEGG" id="pnp:IJ22_44940"/>
<protein>
    <recommendedName>
        <fullName evidence="6">Replication initiation control protein YabA</fullName>
    </recommendedName>
</protein>
<feature type="binding site" evidence="6">
    <location>
        <position position="105"/>
    </location>
    <ligand>
        <name>Zn(2+)</name>
        <dbReference type="ChEBI" id="CHEBI:29105"/>
    </ligand>
</feature>
<gene>
    <name evidence="6" type="primary">yabA</name>
    <name evidence="7" type="ORF">IJ22_44940</name>
</gene>
<name>A0A0U2VZ79_9BACL</name>
<dbReference type="AlphaFoldDB" id="A0A0U2VZ79"/>
<reference evidence="8" key="1">
    <citation type="submission" date="2015-12" db="EMBL/GenBank/DDBJ databases">
        <title>Complete genome sequences of two moderately thermophilic Paenibacillus species.</title>
        <authorList>
            <person name="Butler R.III."/>
            <person name="Wang J."/>
            <person name="Stark B.C."/>
            <person name="Pombert J.-F."/>
        </authorList>
    </citation>
    <scope>NUCLEOTIDE SEQUENCE [LARGE SCALE GENOMIC DNA]</scope>
    <source>
        <strain evidence="8">32O-Y</strain>
    </source>
</reference>
<feature type="binding site" evidence="6">
    <location>
        <position position="103"/>
    </location>
    <ligand>
        <name>Zn(2+)</name>
        <dbReference type="ChEBI" id="CHEBI:29105"/>
    </ligand>
</feature>
<dbReference type="RefSeq" id="WP_054819630.1">
    <property type="nucleotide sequence ID" value="NZ_BJCS01000019.1"/>
</dbReference>
<dbReference type="PIRSF" id="PIRSF021439">
    <property type="entry name" value="DUF972"/>
    <property type="match status" value="1"/>
</dbReference>
<comment type="function">
    <text evidence="6">Involved in control of chromosome replication initiation. Inhibits the cooperative binding of DnaA to the oriC region, thus negatively regulating initiation of chromosome replication. Inhibits the ability of DnaA-ATP to form a helix on DNA; does not disassemble preformed DnaA-DNA helices. Decreases the residence time of DnaA on the chromosome at its binding sites (oriC, replication forks and promoter-binding sites). Tethers DnaA to the replication machinery via the DNA polymerase beta sliding clamp subunit (dnaN). Associates with oriC and other DnaA targets on the chromosome in a DnaA-dependent manner.</text>
</comment>